<evidence type="ECO:0000256" key="1">
    <source>
        <dbReference type="ARBA" id="ARBA00022491"/>
    </source>
</evidence>
<keyword evidence="1" id="KW-0678">Repressor</keyword>
<evidence type="ECO:0000256" key="5">
    <source>
        <dbReference type="SAM" id="Phobius"/>
    </source>
</evidence>
<sequence>MTKKNKVTMQEIADRVGVSKYAVSKALSGKPGISVVTREKIFELASQLGYLNQKVIKKIQNQTTSEQSDKIVCVLIPNIRSQNKESGYWGKILDGISKALESEGMGSIIVSDDSPKNFNLVMKPEGLLGVIGVGLIATPMLMELRSKAIPFIMVDHEDEMIESDSIFMNNIDIMRKMTNFLIGKGHKRIQFIGDLRYSRSFFDRWTGFRSIMDGHDLPYLRNHALQNVKPSLREENTNLLLSGLQSIPAGEFPTAIVCANDQIAVLAHKALAEMNLRVPEDCSLTGFDNNIDIIKDFPMLTTINAEKEALGIKAVDLLLWRLKNRQMPFEKILLQSDLIVRESISSVAES</sequence>
<keyword evidence="3 7" id="KW-0238">DNA-binding</keyword>
<proteinExistence type="predicted"/>
<gene>
    <name evidence="7" type="ORF">ICC18_26305</name>
</gene>
<dbReference type="InterPro" id="IPR010982">
    <property type="entry name" value="Lambda_DNA-bd_dom_sf"/>
</dbReference>
<keyword evidence="8" id="KW-1185">Reference proteome</keyword>
<dbReference type="Gene3D" id="3.40.50.2300">
    <property type="match status" value="2"/>
</dbReference>
<dbReference type="SUPFAM" id="SSF47413">
    <property type="entry name" value="lambda repressor-like DNA-binding domains"/>
    <property type="match status" value="1"/>
</dbReference>
<organism evidence="7 8">
    <name type="scientific">Paenibacillus sedimenti</name>
    <dbReference type="NCBI Taxonomy" id="2770274"/>
    <lineage>
        <taxon>Bacteria</taxon>
        <taxon>Bacillati</taxon>
        <taxon>Bacillota</taxon>
        <taxon>Bacilli</taxon>
        <taxon>Bacillales</taxon>
        <taxon>Paenibacillaceae</taxon>
        <taxon>Paenibacillus</taxon>
    </lineage>
</organism>
<dbReference type="Gene3D" id="1.10.260.40">
    <property type="entry name" value="lambda repressor-like DNA-binding domains"/>
    <property type="match status" value="1"/>
</dbReference>
<evidence type="ECO:0000313" key="7">
    <source>
        <dbReference type="EMBL" id="MBD0383598.1"/>
    </source>
</evidence>
<dbReference type="Pfam" id="PF00356">
    <property type="entry name" value="LacI"/>
    <property type="match status" value="1"/>
</dbReference>
<keyword evidence="4" id="KW-0804">Transcription</keyword>
<evidence type="ECO:0000259" key="6">
    <source>
        <dbReference type="PROSITE" id="PS50932"/>
    </source>
</evidence>
<dbReference type="GO" id="GO:0003700">
    <property type="term" value="F:DNA-binding transcription factor activity"/>
    <property type="evidence" value="ECO:0007669"/>
    <property type="project" value="TreeGrafter"/>
</dbReference>
<accession>A0A926KUL1</accession>
<keyword evidence="2" id="KW-0805">Transcription regulation</keyword>
<feature type="transmembrane region" description="Helical" evidence="5">
    <location>
        <begin position="126"/>
        <end position="142"/>
    </location>
</feature>
<evidence type="ECO:0000256" key="2">
    <source>
        <dbReference type="ARBA" id="ARBA00023015"/>
    </source>
</evidence>
<dbReference type="CDD" id="cd01392">
    <property type="entry name" value="HTH_LacI"/>
    <property type="match status" value="1"/>
</dbReference>
<evidence type="ECO:0000256" key="4">
    <source>
        <dbReference type="ARBA" id="ARBA00023163"/>
    </source>
</evidence>
<dbReference type="Proteomes" id="UP000650466">
    <property type="component" value="Unassembled WGS sequence"/>
</dbReference>
<dbReference type="InterPro" id="IPR000843">
    <property type="entry name" value="HTH_LacI"/>
</dbReference>
<dbReference type="EMBL" id="JACVVD010000012">
    <property type="protein sequence ID" value="MBD0383598.1"/>
    <property type="molecule type" value="Genomic_DNA"/>
</dbReference>
<dbReference type="InterPro" id="IPR046335">
    <property type="entry name" value="LacI/GalR-like_sensor"/>
</dbReference>
<dbReference type="PROSITE" id="PS00356">
    <property type="entry name" value="HTH_LACI_1"/>
    <property type="match status" value="1"/>
</dbReference>
<dbReference type="SMART" id="SM00354">
    <property type="entry name" value="HTH_LACI"/>
    <property type="match status" value="1"/>
</dbReference>
<keyword evidence="5" id="KW-0812">Transmembrane</keyword>
<dbReference type="GO" id="GO:0000976">
    <property type="term" value="F:transcription cis-regulatory region binding"/>
    <property type="evidence" value="ECO:0007669"/>
    <property type="project" value="TreeGrafter"/>
</dbReference>
<reference evidence="7" key="1">
    <citation type="submission" date="2020-09" db="EMBL/GenBank/DDBJ databases">
        <title>Draft Genome Sequence of Paenibacillus sp. WST5.</title>
        <authorList>
            <person name="Bao Z."/>
        </authorList>
    </citation>
    <scope>NUCLEOTIDE SEQUENCE</scope>
    <source>
        <strain evidence="7">WST5</strain>
    </source>
</reference>
<evidence type="ECO:0000313" key="8">
    <source>
        <dbReference type="Proteomes" id="UP000650466"/>
    </source>
</evidence>
<dbReference type="PANTHER" id="PTHR30146:SF148">
    <property type="entry name" value="HTH-TYPE TRANSCRIPTIONAL REPRESSOR PURR-RELATED"/>
    <property type="match status" value="1"/>
</dbReference>
<dbReference type="InterPro" id="IPR028082">
    <property type="entry name" value="Peripla_BP_I"/>
</dbReference>
<dbReference type="AlphaFoldDB" id="A0A926KUL1"/>
<dbReference type="Pfam" id="PF13377">
    <property type="entry name" value="Peripla_BP_3"/>
    <property type="match status" value="1"/>
</dbReference>
<keyword evidence="5" id="KW-1133">Transmembrane helix</keyword>
<dbReference type="RefSeq" id="WP_188177392.1">
    <property type="nucleotide sequence ID" value="NZ_JACVVD010000012.1"/>
</dbReference>
<keyword evidence="5" id="KW-0472">Membrane</keyword>
<name>A0A926KUL1_9BACL</name>
<dbReference type="PROSITE" id="PS50932">
    <property type="entry name" value="HTH_LACI_2"/>
    <property type="match status" value="1"/>
</dbReference>
<dbReference type="SUPFAM" id="SSF53822">
    <property type="entry name" value="Periplasmic binding protein-like I"/>
    <property type="match status" value="1"/>
</dbReference>
<feature type="domain" description="HTH lacI-type" evidence="6">
    <location>
        <begin position="7"/>
        <end position="50"/>
    </location>
</feature>
<dbReference type="PANTHER" id="PTHR30146">
    <property type="entry name" value="LACI-RELATED TRANSCRIPTIONAL REPRESSOR"/>
    <property type="match status" value="1"/>
</dbReference>
<protein>
    <submittedName>
        <fullName evidence="7">LacI family DNA-binding transcriptional regulator</fullName>
    </submittedName>
</protein>
<evidence type="ECO:0000256" key="3">
    <source>
        <dbReference type="ARBA" id="ARBA00023125"/>
    </source>
</evidence>
<comment type="caution">
    <text evidence="7">The sequence shown here is derived from an EMBL/GenBank/DDBJ whole genome shotgun (WGS) entry which is preliminary data.</text>
</comment>